<dbReference type="PANTHER" id="PTHR30146:SF109">
    <property type="entry name" value="HTH-TYPE TRANSCRIPTIONAL REGULATOR GALS"/>
    <property type="match status" value="1"/>
</dbReference>
<dbReference type="EMBL" id="JTDL01000082">
    <property type="protein sequence ID" value="KHL04245.1"/>
    <property type="molecule type" value="Genomic_DNA"/>
</dbReference>
<dbReference type="Gene3D" id="3.40.50.2300">
    <property type="match status" value="2"/>
</dbReference>
<evidence type="ECO:0000313" key="5">
    <source>
        <dbReference type="EMBL" id="KHL04245.1"/>
    </source>
</evidence>
<organism evidence="5 6">
    <name type="scientific">Sinomonas humi</name>
    <dbReference type="NCBI Taxonomy" id="1338436"/>
    <lineage>
        <taxon>Bacteria</taxon>
        <taxon>Bacillati</taxon>
        <taxon>Actinomycetota</taxon>
        <taxon>Actinomycetes</taxon>
        <taxon>Micrococcales</taxon>
        <taxon>Micrococcaceae</taxon>
        <taxon>Sinomonas</taxon>
    </lineage>
</organism>
<name>A0A0B2AKR4_9MICC</name>
<feature type="domain" description="HTH lacI-type" evidence="4">
    <location>
        <begin position="13"/>
        <end position="67"/>
    </location>
</feature>
<evidence type="ECO:0000259" key="4">
    <source>
        <dbReference type="PROSITE" id="PS50932"/>
    </source>
</evidence>
<dbReference type="PANTHER" id="PTHR30146">
    <property type="entry name" value="LACI-RELATED TRANSCRIPTIONAL REPRESSOR"/>
    <property type="match status" value="1"/>
</dbReference>
<sequence length="359" mass="37795">MNGEDPSPVVSRPTVSSVALLAGVSRQTVSNALNNPQRLQPDTLKKVLATIEETGYVRSAAARQMRTARSGVLAYRLDPVRDGIGGAVLDTFLHALSAEAERRDYRVMLYTADSDDAELRQFSRLAQAQAVDAFILIETHRDDVRYEWLVEHGIPFSVFGRPWSSDSSGHAHGSSPQPAHAWVDVDGASGTAQATSHLLELGHREIAFLGWPKGSETGDERRRGWAETLAQAGVGEDRRDSLDSGQRDGILEGADAARRLLAAGATAFVCASDSLGIGAFSAIQAEGGKAAVVGFDDTPTAAALGLSSIRQPIEKAVSCALGSVFAQLDGASGASSEPSLLLPQLIVRASSRPATGSPA</sequence>
<dbReference type="InterPro" id="IPR046335">
    <property type="entry name" value="LacI/GalR-like_sensor"/>
</dbReference>
<keyword evidence="6" id="KW-1185">Reference proteome</keyword>
<dbReference type="SUPFAM" id="SSF53822">
    <property type="entry name" value="Periplasmic binding protein-like I"/>
    <property type="match status" value="1"/>
</dbReference>
<evidence type="ECO:0000256" key="2">
    <source>
        <dbReference type="ARBA" id="ARBA00023125"/>
    </source>
</evidence>
<keyword evidence="1" id="KW-0805">Transcription regulation</keyword>
<dbReference type="RefSeq" id="WP_043121396.1">
    <property type="nucleotide sequence ID" value="NZ_JTDL01000082.1"/>
</dbReference>
<dbReference type="GO" id="GO:0003700">
    <property type="term" value="F:DNA-binding transcription factor activity"/>
    <property type="evidence" value="ECO:0007669"/>
    <property type="project" value="TreeGrafter"/>
</dbReference>
<dbReference type="Proteomes" id="UP000030982">
    <property type="component" value="Unassembled WGS sequence"/>
</dbReference>
<dbReference type="STRING" id="1338436.LK10_06835"/>
<dbReference type="CDD" id="cd01392">
    <property type="entry name" value="HTH_LacI"/>
    <property type="match status" value="1"/>
</dbReference>
<dbReference type="OrthoDB" id="3430936at2"/>
<keyword evidence="2" id="KW-0238">DNA-binding</keyword>
<evidence type="ECO:0000313" key="6">
    <source>
        <dbReference type="Proteomes" id="UP000030982"/>
    </source>
</evidence>
<dbReference type="InterPro" id="IPR028082">
    <property type="entry name" value="Peripla_BP_I"/>
</dbReference>
<dbReference type="InterPro" id="IPR000843">
    <property type="entry name" value="HTH_LacI"/>
</dbReference>
<accession>A0A0B2AKR4</accession>
<dbReference type="AlphaFoldDB" id="A0A0B2AKR4"/>
<proteinExistence type="predicted"/>
<dbReference type="Gene3D" id="1.10.260.40">
    <property type="entry name" value="lambda repressor-like DNA-binding domains"/>
    <property type="match status" value="1"/>
</dbReference>
<gene>
    <name evidence="5" type="ORF">LK10_06835</name>
</gene>
<dbReference type="InterPro" id="IPR010982">
    <property type="entry name" value="Lambda_DNA-bd_dom_sf"/>
</dbReference>
<dbReference type="GO" id="GO:0000976">
    <property type="term" value="F:transcription cis-regulatory region binding"/>
    <property type="evidence" value="ECO:0007669"/>
    <property type="project" value="TreeGrafter"/>
</dbReference>
<evidence type="ECO:0000256" key="1">
    <source>
        <dbReference type="ARBA" id="ARBA00023015"/>
    </source>
</evidence>
<evidence type="ECO:0000256" key="3">
    <source>
        <dbReference type="ARBA" id="ARBA00023163"/>
    </source>
</evidence>
<protein>
    <recommendedName>
        <fullName evidence="4">HTH lacI-type domain-containing protein</fullName>
    </recommendedName>
</protein>
<dbReference type="Pfam" id="PF13377">
    <property type="entry name" value="Peripla_BP_3"/>
    <property type="match status" value="1"/>
</dbReference>
<dbReference type="PROSITE" id="PS50932">
    <property type="entry name" value="HTH_LACI_2"/>
    <property type="match status" value="1"/>
</dbReference>
<keyword evidence="3" id="KW-0804">Transcription</keyword>
<reference evidence="5 6" key="1">
    <citation type="submission" date="2014-09" db="EMBL/GenBank/DDBJ databases">
        <title>Genome sequence of Sinomonas sp. MUSC 117.</title>
        <authorList>
            <person name="Lee L.-H."/>
        </authorList>
    </citation>
    <scope>NUCLEOTIDE SEQUENCE [LARGE SCALE GENOMIC DNA]</scope>
    <source>
        <strain evidence="5 6">MUSC 117</strain>
    </source>
</reference>
<dbReference type="SUPFAM" id="SSF47413">
    <property type="entry name" value="lambda repressor-like DNA-binding domains"/>
    <property type="match status" value="1"/>
</dbReference>
<dbReference type="SMART" id="SM00354">
    <property type="entry name" value="HTH_LACI"/>
    <property type="match status" value="1"/>
</dbReference>
<comment type="caution">
    <text evidence="5">The sequence shown here is derived from an EMBL/GenBank/DDBJ whole genome shotgun (WGS) entry which is preliminary data.</text>
</comment>
<dbReference type="Pfam" id="PF00356">
    <property type="entry name" value="LacI"/>
    <property type="match status" value="1"/>
</dbReference>